<proteinExistence type="predicted"/>
<dbReference type="AlphaFoldDB" id="A0A1V1P051"/>
<feature type="domain" description="Solute-binding protein family 3/N-terminal" evidence="1">
    <location>
        <begin position="23"/>
        <end position="108"/>
    </location>
</feature>
<protein>
    <submittedName>
        <fullName evidence="2">ABC-type amino acid transport</fullName>
    </submittedName>
</protein>
<evidence type="ECO:0000313" key="2">
    <source>
        <dbReference type="EMBL" id="ETR68164.1"/>
    </source>
</evidence>
<reference evidence="3" key="1">
    <citation type="submission" date="2012-11" db="EMBL/GenBank/DDBJ databases">
        <authorList>
            <person name="Lucero-Rivera Y.E."/>
            <person name="Tovar-Ramirez D."/>
        </authorList>
    </citation>
    <scope>NUCLEOTIDE SEQUENCE [LARGE SCALE GENOMIC DNA]</scope>
    <source>
        <strain evidence="3">Araruama</strain>
    </source>
</reference>
<name>A0A1V1P051_9BACT</name>
<dbReference type="EMBL" id="ATBP01001051">
    <property type="protein sequence ID" value="ETR68164.1"/>
    <property type="molecule type" value="Genomic_DNA"/>
</dbReference>
<dbReference type="SUPFAM" id="SSF53850">
    <property type="entry name" value="Periplasmic binding protein-like II"/>
    <property type="match status" value="1"/>
</dbReference>
<gene>
    <name evidence="2" type="ORF">OMM_10813</name>
</gene>
<dbReference type="Proteomes" id="UP000189670">
    <property type="component" value="Unassembled WGS sequence"/>
</dbReference>
<feature type="non-terminal residue" evidence="2">
    <location>
        <position position="1"/>
    </location>
</feature>
<organism evidence="2 3">
    <name type="scientific">Candidatus Magnetoglobus multicellularis str. Araruama</name>
    <dbReference type="NCBI Taxonomy" id="890399"/>
    <lineage>
        <taxon>Bacteria</taxon>
        <taxon>Pseudomonadati</taxon>
        <taxon>Thermodesulfobacteriota</taxon>
        <taxon>Desulfobacteria</taxon>
        <taxon>Desulfobacterales</taxon>
        <taxon>Desulfobacteraceae</taxon>
        <taxon>Candidatus Magnetoglobus</taxon>
    </lineage>
</organism>
<dbReference type="Gene3D" id="3.40.190.10">
    <property type="entry name" value="Periplasmic binding protein-like II"/>
    <property type="match status" value="1"/>
</dbReference>
<dbReference type="Pfam" id="PF00497">
    <property type="entry name" value="SBP_bac_3"/>
    <property type="match status" value="1"/>
</dbReference>
<sequence length="109" mass="12379">FMMLFCLSTNASSDNNTYDLVFATQDFPPFSYQIGSYVAGPAADIIRGICVDSNLRCAIYSKEWSDAQMDVKKGKAHAMFIIGWNKNRSSWLHFSHPLIKPSMVFCKKR</sequence>
<accession>A0A1V1P051</accession>
<dbReference type="InterPro" id="IPR001638">
    <property type="entry name" value="Solute-binding_3/MltF_N"/>
</dbReference>
<comment type="caution">
    <text evidence="2">The sequence shown here is derived from an EMBL/GenBank/DDBJ whole genome shotgun (WGS) entry which is preliminary data.</text>
</comment>
<evidence type="ECO:0000259" key="1">
    <source>
        <dbReference type="Pfam" id="PF00497"/>
    </source>
</evidence>
<evidence type="ECO:0000313" key="3">
    <source>
        <dbReference type="Proteomes" id="UP000189670"/>
    </source>
</evidence>